<reference evidence="5" key="3">
    <citation type="submission" date="2022-06" db="UniProtKB">
        <authorList>
            <consortium name="EnsemblMetazoa"/>
        </authorList>
    </citation>
    <scope>IDENTIFICATION</scope>
</reference>
<dbReference type="PRINTS" id="PR00947">
    <property type="entry name" value="CUTICLE"/>
</dbReference>
<dbReference type="GO" id="GO:0062129">
    <property type="term" value="C:chitin-based extracellular matrix"/>
    <property type="evidence" value="ECO:0007669"/>
    <property type="project" value="TreeGrafter"/>
</dbReference>
<dbReference type="PANTHER" id="PTHR10380:SF235">
    <property type="entry name" value="CUTICULAR PROTEIN 73D, ISOFORM B"/>
    <property type="match status" value="1"/>
</dbReference>
<gene>
    <name evidence="4" type="primary">SSS_770g</name>
    <name evidence="4" type="ORF">SSS_770</name>
</gene>
<keyword evidence="3" id="KW-0732">Signal</keyword>
<dbReference type="PROSITE" id="PS00233">
    <property type="entry name" value="CHIT_BIND_RR_1"/>
    <property type="match status" value="1"/>
</dbReference>
<reference evidence="6" key="1">
    <citation type="journal article" date="2020" name="PLoS Negl. Trop. Dis.">
        <title>High-quality nuclear genome for Sarcoptes scabiei-A critical resource for a neglected parasite.</title>
        <authorList>
            <person name="Korhonen P.K."/>
            <person name="Gasser R.B."/>
            <person name="Ma G."/>
            <person name="Wang T."/>
            <person name="Stroehlein A.J."/>
            <person name="Young N.D."/>
            <person name="Ang C.S."/>
            <person name="Fernando D.D."/>
            <person name="Lu H.C."/>
            <person name="Taylor S."/>
            <person name="Reynolds S.L."/>
            <person name="Mofiz E."/>
            <person name="Najaraj S.H."/>
            <person name="Gowda H."/>
            <person name="Madugundu A."/>
            <person name="Renuse S."/>
            <person name="Holt D."/>
            <person name="Pandey A."/>
            <person name="Papenfuss A.T."/>
            <person name="Fischer K."/>
        </authorList>
    </citation>
    <scope>NUCLEOTIDE SEQUENCE [LARGE SCALE GENOMIC DNA]</scope>
</reference>
<dbReference type="InterPro" id="IPR031311">
    <property type="entry name" value="CHIT_BIND_RR_consensus"/>
</dbReference>
<dbReference type="EnsemblMetazoa" id="SSS_770s_mrna">
    <property type="protein sequence ID" value="KAF7496487.1"/>
    <property type="gene ID" value="SSS_770"/>
</dbReference>
<dbReference type="InterPro" id="IPR050468">
    <property type="entry name" value="Cuticle_Struct_Prot"/>
</dbReference>
<dbReference type="GO" id="GO:0008010">
    <property type="term" value="F:structural constituent of chitin-based larval cuticle"/>
    <property type="evidence" value="ECO:0007669"/>
    <property type="project" value="TreeGrafter"/>
</dbReference>
<dbReference type="Pfam" id="PF00379">
    <property type="entry name" value="Chitin_bind_4"/>
    <property type="match status" value="1"/>
</dbReference>
<dbReference type="InterPro" id="IPR000618">
    <property type="entry name" value="Insect_cuticle"/>
</dbReference>
<dbReference type="AlphaFoldDB" id="A0A834RGN4"/>
<evidence type="ECO:0000256" key="3">
    <source>
        <dbReference type="SAM" id="SignalP"/>
    </source>
</evidence>
<evidence type="ECO:0000313" key="6">
    <source>
        <dbReference type="Proteomes" id="UP000070412"/>
    </source>
</evidence>
<dbReference type="OrthoDB" id="6511699at2759"/>
<sequence>MKSLISFLFTFVSLVQSVPLFQKIENFQPYAFGYSTADGMSRQERGDHNGLVTGSYSYTDPNGDLRHVKYVADAHGFRAEGDVGVDRKTAEAAAAIAALAPKGPVSQDFDQYSAARSATLEKQWDQSAYQIQKQPFQSYNSFDDYRQEFSSPLSSAWNHGQPVIRSADFNSGSYQIETPTHKVWVKY</sequence>
<accession>A0A834RGN4</accession>
<evidence type="ECO:0000256" key="2">
    <source>
        <dbReference type="PROSITE-ProRule" id="PRU00497"/>
    </source>
</evidence>
<keyword evidence="1 2" id="KW-0193">Cuticle</keyword>
<protein>
    <submittedName>
        <fullName evidence="4">Adult-specific rigid cuticular protein 12.6</fullName>
    </submittedName>
</protein>
<proteinExistence type="predicted"/>
<evidence type="ECO:0000313" key="5">
    <source>
        <dbReference type="EnsemblMetazoa" id="KAF7496487.1"/>
    </source>
</evidence>
<evidence type="ECO:0000313" key="4">
    <source>
        <dbReference type="EMBL" id="KAF7496487.1"/>
    </source>
</evidence>
<name>A0A834RGN4_SARSC</name>
<dbReference type="Proteomes" id="UP000070412">
    <property type="component" value="Unassembled WGS sequence"/>
</dbReference>
<dbReference type="OMA" id="PTHKIWV"/>
<keyword evidence="6" id="KW-1185">Reference proteome</keyword>
<organism evidence="4">
    <name type="scientific">Sarcoptes scabiei</name>
    <name type="common">Itch mite</name>
    <name type="synonym">Acarus scabiei</name>
    <dbReference type="NCBI Taxonomy" id="52283"/>
    <lineage>
        <taxon>Eukaryota</taxon>
        <taxon>Metazoa</taxon>
        <taxon>Ecdysozoa</taxon>
        <taxon>Arthropoda</taxon>
        <taxon>Chelicerata</taxon>
        <taxon>Arachnida</taxon>
        <taxon>Acari</taxon>
        <taxon>Acariformes</taxon>
        <taxon>Sarcoptiformes</taxon>
        <taxon>Astigmata</taxon>
        <taxon>Psoroptidia</taxon>
        <taxon>Sarcoptoidea</taxon>
        <taxon>Sarcoptidae</taxon>
        <taxon>Sarcoptinae</taxon>
        <taxon>Sarcoptes</taxon>
    </lineage>
</organism>
<dbReference type="EMBL" id="WVUK01000006">
    <property type="protein sequence ID" value="KAF7496487.1"/>
    <property type="molecule type" value="Genomic_DNA"/>
</dbReference>
<dbReference type="PROSITE" id="PS51155">
    <property type="entry name" value="CHIT_BIND_RR_2"/>
    <property type="match status" value="1"/>
</dbReference>
<feature type="chain" id="PRO_5038259399" evidence="3">
    <location>
        <begin position="18"/>
        <end position="187"/>
    </location>
</feature>
<reference evidence="4" key="2">
    <citation type="submission" date="2020-01" db="EMBL/GenBank/DDBJ databases">
        <authorList>
            <person name="Korhonen P.K.K."/>
            <person name="Guangxu M.G."/>
            <person name="Wang T.W."/>
            <person name="Stroehlein A.J.S."/>
            <person name="Young N.D."/>
            <person name="Ang C.-S.A."/>
            <person name="Fernando D.W.F."/>
            <person name="Lu H.L."/>
            <person name="Taylor S.T."/>
            <person name="Ehtesham M.E.M."/>
            <person name="Najaraj S.H.N."/>
            <person name="Harsha G.H.G."/>
            <person name="Madugundu A.M."/>
            <person name="Renuse S.R."/>
            <person name="Holt D.H."/>
            <person name="Pandey A.P."/>
            <person name="Papenfuss A.P."/>
            <person name="Gasser R.B.G."/>
            <person name="Fischer K.F."/>
        </authorList>
    </citation>
    <scope>NUCLEOTIDE SEQUENCE</scope>
    <source>
        <strain evidence="4">SSS_KF_BRIS2020</strain>
    </source>
</reference>
<feature type="signal peptide" evidence="3">
    <location>
        <begin position="1"/>
        <end position="17"/>
    </location>
</feature>
<dbReference type="PANTHER" id="PTHR10380">
    <property type="entry name" value="CUTICLE PROTEIN"/>
    <property type="match status" value="1"/>
</dbReference>
<evidence type="ECO:0000256" key="1">
    <source>
        <dbReference type="ARBA" id="ARBA00022460"/>
    </source>
</evidence>